<proteinExistence type="predicted"/>
<dbReference type="InterPro" id="IPR001119">
    <property type="entry name" value="SLH_dom"/>
</dbReference>
<dbReference type="OrthoDB" id="9816557at2"/>
<dbReference type="PROSITE" id="PS51272">
    <property type="entry name" value="SLH"/>
    <property type="match status" value="1"/>
</dbReference>
<sequence length="259" mass="28781">MSFVIEMQIMSGLPNQPLTAIKYVVAHESGNSTNTGPNALENEIAYMNKNKANAFVSHWVGGGGRIVQVAPVNRVQYGCGPKGNPYSYAQVELARTSDKEQFKKDYAAYIWLLRKMAIEAGIPTILDGTGNGIKSHRWIADNLGGTTHKDPFAYLMSMGISEAQFQQDIKNGLEEELTVSQYNELKQEIEALKSLLATKASLQSDREVGASYKEAWDWAIREGIIRGDGSKTMNPAGVLTREQMATMLKRYYDKFVDNK</sequence>
<dbReference type="AlphaFoldDB" id="A0A1E4R6I8"/>
<dbReference type="SMART" id="SM00644">
    <property type="entry name" value="Ami_2"/>
    <property type="match status" value="1"/>
</dbReference>
<dbReference type="RefSeq" id="WP_069481091.1">
    <property type="nucleotide sequence ID" value="NZ_KV766182.1"/>
</dbReference>
<comment type="caution">
    <text evidence="5">The sequence shown here is derived from an EMBL/GenBank/DDBJ whole genome shotgun (WGS) entry which is preliminary data.</text>
</comment>
<dbReference type="InterPro" id="IPR036505">
    <property type="entry name" value="Amidase/PGRP_sf"/>
</dbReference>
<protein>
    <recommendedName>
        <fullName evidence="3">Autolysin</fullName>
    </recommendedName>
    <alternativeName>
        <fullName evidence="2">Cell wall hydrolase</fullName>
    </alternativeName>
</protein>
<name>A0A1E4R6I8_9BACI</name>
<dbReference type="Pfam" id="PF00395">
    <property type="entry name" value="SLH"/>
    <property type="match status" value="1"/>
</dbReference>
<evidence type="ECO:0000256" key="2">
    <source>
        <dbReference type="ARBA" id="ARBA00030881"/>
    </source>
</evidence>
<evidence type="ECO:0000313" key="5">
    <source>
        <dbReference type="EMBL" id="ODV56074.1"/>
    </source>
</evidence>
<organism evidence="5 6">
    <name type="scientific">Lysinibacillus fusiformis</name>
    <dbReference type="NCBI Taxonomy" id="28031"/>
    <lineage>
        <taxon>Bacteria</taxon>
        <taxon>Bacillati</taxon>
        <taxon>Bacillota</taxon>
        <taxon>Bacilli</taxon>
        <taxon>Bacillales</taxon>
        <taxon>Bacillaceae</taxon>
        <taxon>Lysinibacillus</taxon>
    </lineage>
</organism>
<dbReference type="InterPro" id="IPR002502">
    <property type="entry name" value="Amidase_domain"/>
</dbReference>
<dbReference type="GO" id="GO:0009253">
    <property type="term" value="P:peptidoglycan catabolic process"/>
    <property type="evidence" value="ECO:0007669"/>
    <property type="project" value="InterPro"/>
</dbReference>
<dbReference type="EMBL" id="MECQ01000001">
    <property type="protein sequence ID" value="ODV56074.1"/>
    <property type="molecule type" value="Genomic_DNA"/>
</dbReference>
<feature type="domain" description="SLH" evidence="4">
    <location>
        <begin position="199"/>
        <end position="259"/>
    </location>
</feature>
<dbReference type="SUPFAM" id="SSF55846">
    <property type="entry name" value="N-acetylmuramoyl-L-alanine amidase-like"/>
    <property type="match status" value="1"/>
</dbReference>
<accession>A0A1E4R6I8</accession>
<dbReference type="Gene3D" id="3.40.80.10">
    <property type="entry name" value="Peptidoglycan recognition protein-like"/>
    <property type="match status" value="1"/>
</dbReference>
<evidence type="ECO:0000259" key="4">
    <source>
        <dbReference type="PROSITE" id="PS51272"/>
    </source>
</evidence>
<dbReference type="CDD" id="cd06583">
    <property type="entry name" value="PGRP"/>
    <property type="match status" value="1"/>
</dbReference>
<dbReference type="Proteomes" id="UP000094784">
    <property type="component" value="Unassembled WGS sequence"/>
</dbReference>
<evidence type="ECO:0000313" key="6">
    <source>
        <dbReference type="Proteomes" id="UP000094784"/>
    </source>
</evidence>
<keyword evidence="1" id="KW-0732">Signal</keyword>
<dbReference type="Pfam" id="PF01510">
    <property type="entry name" value="Amidase_2"/>
    <property type="match status" value="1"/>
</dbReference>
<evidence type="ECO:0000256" key="3">
    <source>
        <dbReference type="ARBA" id="ARBA00032390"/>
    </source>
</evidence>
<gene>
    <name evidence="5" type="ORF">BG258_09240</name>
</gene>
<evidence type="ECO:0000256" key="1">
    <source>
        <dbReference type="ARBA" id="ARBA00022729"/>
    </source>
</evidence>
<dbReference type="GO" id="GO:0008745">
    <property type="term" value="F:N-acetylmuramoyl-L-alanine amidase activity"/>
    <property type="evidence" value="ECO:0007669"/>
    <property type="project" value="InterPro"/>
</dbReference>
<reference evidence="5 6" key="1">
    <citation type="submission" date="2016-09" db="EMBL/GenBank/DDBJ databases">
        <title>Draft genome sequence of the soil isolate, Lysinibacillus fusiformis M5, a potential hypoxanthine producer.</title>
        <authorList>
            <person name="Gallegos-Monterrosa R."/>
            <person name="Maroti G."/>
            <person name="Balint B."/>
            <person name="Kovacs A.T."/>
        </authorList>
    </citation>
    <scope>NUCLEOTIDE SEQUENCE [LARGE SCALE GENOMIC DNA]</scope>
    <source>
        <strain evidence="5 6">M5</strain>
    </source>
</reference>